<feature type="domain" description="Enoyl reductase (ER)" evidence="1">
    <location>
        <begin position="10"/>
        <end position="308"/>
    </location>
</feature>
<dbReference type="InterPro" id="IPR052733">
    <property type="entry name" value="Chloroplast_QOR"/>
</dbReference>
<dbReference type="PANTHER" id="PTHR44013">
    <property type="entry name" value="ZINC-TYPE ALCOHOL DEHYDROGENASE-LIKE PROTEIN C16A3.02C"/>
    <property type="match status" value="1"/>
</dbReference>
<sequence length="315" mass="35190">MKKVIYNKCGDPNVLKIVNIDNIDLKGQKDKILVKVLFSSINAVDWKYRRGDFRFFTKMFNTDLGYDIVGEVINVPSNVVQYKKGDIILGLLPTLKGGAHSECVLLSVNQCITVNSAMDLKELAGIPMAGVTAWISLIEKAKLRKGQSVLINGGSSGVGHLAIQLAKAYGAEVTSVSSGKNELFCRQLGADHTINYETENFRESSKKYDIIFDVVSNTSVNEIKPILNPRGYFIDTNISFSLIKDMLLYPSKVKFVYVYPYKKALTDLYRLVEEKKIHVHIDKIFTLNQIVDAHKYAESSRTTGKVIIKINGAKI</sequence>
<comment type="caution">
    <text evidence="2">The sequence shown here is derived from an EMBL/GenBank/DDBJ whole genome shotgun (WGS) entry which is preliminary data.</text>
</comment>
<evidence type="ECO:0000313" key="2">
    <source>
        <dbReference type="EMBL" id="PQL91714.1"/>
    </source>
</evidence>
<dbReference type="InterPro" id="IPR036291">
    <property type="entry name" value="NAD(P)-bd_dom_sf"/>
</dbReference>
<dbReference type="GO" id="GO:0016491">
    <property type="term" value="F:oxidoreductase activity"/>
    <property type="evidence" value="ECO:0007669"/>
    <property type="project" value="InterPro"/>
</dbReference>
<dbReference type="RefSeq" id="WP_105247085.1">
    <property type="nucleotide sequence ID" value="NZ_PSZM01000040.1"/>
</dbReference>
<protein>
    <recommendedName>
        <fullName evidence="1">Enoyl reductase (ER) domain-containing protein</fullName>
    </recommendedName>
</protein>
<dbReference type="Gene3D" id="3.40.50.720">
    <property type="entry name" value="NAD(P)-binding Rossmann-like Domain"/>
    <property type="match status" value="1"/>
</dbReference>
<proteinExistence type="predicted"/>
<name>A0A2S8AAX9_9FLAO</name>
<dbReference type="InterPro" id="IPR011032">
    <property type="entry name" value="GroES-like_sf"/>
</dbReference>
<keyword evidence="3" id="KW-1185">Reference proteome</keyword>
<reference evidence="2 3" key="1">
    <citation type="submission" date="2018-02" db="EMBL/GenBank/DDBJ databases">
        <title>Genome sequences of Apibacter spp., gut symbionts of Asian honey bees.</title>
        <authorList>
            <person name="Kwong W.K."/>
            <person name="Steele M.I."/>
            <person name="Moran N.A."/>
        </authorList>
    </citation>
    <scope>NUCLEOTIDE SEQUENCE [LARGE SCALE GENOMIC DNA]</scope>
    <source>
        <strain evidence="3">wkB301</strain>
    </source>
</reference>
<dbReference type="Gene3D" id="3.90.180.10">
    <property type="entry name" value="Medium-chain alcohol dehydrogenases, catalytic domain"/>
    <property type="match status" value="1"/>
</dbReference>
<dbReference type="Proteomes" id="UP000238042">
    <property type="component" value="Unassembled WGS sequence"/>
</dbReference>
<dbReference type="SMART" id="SM00829">
    <property type="entry name" value="PKS_ER"/>
    <property type="match status" value="1"/>
</dbReference>
<dbReference type="SUPFAM" id="SSF51735">
    <property type="entry name" value="NAD(P)-binding Rossmann-fold domains"/>
    <property type="match status" value="1"/>
</dbReference>
<dbReference type="Pfam" id="PF13602">
    <property type="entry name" value="ADH_zinc_N_2"/>
    <property type="match status" value="1"/>
</dbReference>
<evidence type="ECO:0000313" key="3">
    <source>
        <dbReference type="Proteomes" id="UP000238042"/>
    </source>
</evidence>
<dbReference type="AlphaFoldDB" id="A0A2S8AAX9"/>
<organism evidence="2 3">
    <name type="scientific">Apibacter adventoris</name>
    <dbReference type="NCBI Taxonomy" id="1679466"/>
    <lineage>
        <taxon>Bacteria</taxon>
        <taxon>Pseudomonadati</taxon>
        <taxon>Bacteroidota</taxon>
        <taxon>Flavobacteriia</taxon>
        <taxon>Flavobacteriales</taxon>
        <taxon>Weeksellaceae</taxon>
        <taxon>Apibacter</taxon>
    </lineage>
</organism>
<dbReference type="InterPro" id="IPR013154">
    <property type="entry name" value="ADH-like_N"/>
</dbReference>
<accession>A0A2S8AAX9</accession>
<dbReference type="PANTHER" id="PTHR44013:SF1">
    <property type="entry name" value="ZINC-TYPE ALCOHOL DEHYDROGENASE-LIKE PROTEIN C16A3.02C"/>
    <property type="match status" value="1"/>
</dbReference>
<dbReference type="SUPFAM" id="SSF50129">
    <property type="entry name" value="GroES-like"/>
    <property type="match status" value="1"/>
</dbReference>
<dbReference type="OrthoDB" id="9787435at2"/>
<gene>
    <name evidence="2" type="ORF">C4S77_07900</name>
</gene>
<dbReference type="EMBL" id="PSZM01000040">
    <property type="protein sequence ID" value="PQL91714.1"/>
    <property type="molecule type" value="Genomic_DNA"/>
</dbReference>
<dbReference type="CDD" id="cd08267">
    <property type="entry name" value="MDR1"/>
    <property type="match status" value="1"/>
</dbReference>
<dbReference type="InterPro" id="IPR020843">
    <property type="entry name" value="ER"/>
</dbReference>
<evidence type="ECO:0000259" key="1">
    <source>
        <dbReference type="SMART" id="SM00829"/>
    </source>
</evidence>
<dbReference type="Pfam" id="PF08240">
    <property type="entry name" value="ADH_N"/>
    <property type="match status" value="1"/>
</dbReference>